<gene>
    <name evidence="13" type="ORF">CRG98_028263</name>
</gene>
<dbReference type="EMBL" id="PGOL01002015">
    <property type="protein sequence ID" value="PKI51316.1"/>
    <property type="molecule type" value="Genomic_DNA"/>
</dbReference>
<dbReference type="Pfam" id="PF06974">
    <property type="entry name" value="WS_DGAT_C"/>
    <property type="match status" value="1"/>
</dbReference>
<comment type="pathway">
    <text evidence="4">Lipid metabolism.</text>
</comment>
<sequence>MTLPAIDVCFRHSGPNLARREASLDSAILVVLEFEVPLDDWQSHIRSLLEHVFLPVNPRFSSIMVTDESGARKWKRAKVKLEDHVHVPEFPSSPLSENDDFLQGYFCRLALEPLQQSRLLWEVHMINYRMTEAAGTVVFNLHHSLGDGYSIMGALISCLSRADDPSLPLTFPTSKARTCSTRGYVGKCKLKCLRTLPRVFASVFNTPWDFGWSLLKSTCLVDDQTPIWSRQDGIEFRPLTIAAVSFSLGEIKQVKSRLRVVDCEDEKLFCSVPHGATARDDKEIQRARAKYIHRTLKNSSLTITHVVGPYEKMALMRRPIKGLYYMVSGAPRNLSVCIISYAGKLRINVAAEKGFILYVWFQS</sequence>
<dbReference type="InterPro" id="IPR009721">
    <property type="entry name" value="O-acyltransferase_WSD1_C"/>
</dbReference>
<evidence type="ECO:0000256" key="4">
    <source>
        <dbReference type="ARBA" id="ARBA00005189"/>
    </source>
</evidence>
<dbReference type="UniPathway" id="UPA00282"/>
<dbReference type="InterPro" id="IPR004255">
    <property type="entry name" value="O-acyltransferase_WSD1_N"/>
</dbReference>
<name>A0A2I0J6I6_PUNGR</name>
<comment type="caution">
    <text evidence="13">The sequence shown here is derived from an EMBL/GenBank/DDBJ whole genome shotgun (WGS) entry which is preliminary data.</text>
</comment>
<dbReference type="Proteomes" id="UP000233551">
    <property type="component" value="Unassembled WGS sequence"/>
</dbReference>
<dbReference type="GO" id="GO:0005789">
    <property type="term" value="C:endoplasmic reticulum membrane"/>
    <property type="evidence" value="ECO:0007669"/>
    <property type="project" value="UniProtKB-SubCell"/>
</dbReference>
<evidence type="ECO:0000256" key="10">
    <source>
        <dbReference type="ARBA" id="ARBA00048109"/>
    </source>
</evidence>
<organism evidence="13 14">
    <name type="scientific">Punica granatum</name>
    <name type="common">Pomegranate</name>
    <dbReference type="NCBI Taxonomy" id="22663"/>
    <lineage>
        <taxon>Eukaryota</taxon>
        <taxon>Viridiplantae</taxon>
        <taxon>Streptophyta</taxon>
        <taxon>Embryophyta</taxon>
        <taxon>Tracheophyta</taxon>
        <taxon>Spermatophyta</taxon>
        <taxon>Magnoliopsida</taxon>
        <taxon>eudicotyledons</taxon>
        <taxon>Gunneridae</taxon>
        <taxon>Pentapetalae</taxon>
        <taxon>rosids</taxon>
        <taxon>malvids</taxon>
        <taxon>Myrtales</taxon>
        <taxon>Lythraceae</taxon>
        <taxon>Punica</taxon>
    </lineage>
</organism>
<evidence type="ECO:0000256" key="7">
    <source>
        <dbReference type="ARBA" id="ARBA00023315"/>
    </source>
</evidence>
<dbReference type="PANTHER" id="PTHR31650">
    <property type="entry name" value="O-ACYLTRANSFERASE (WSD1-LIKE) FAMILY PROTEIN"/>
    <property type="match status" value="1"/>
</dbReference>
<dbReference type="GO" id="GO:0047196">
    <property type="term" value="F:long-chain-alcohol O-fatty-acyltransferase activity"/>
    <property type="evidence" value="ECO:0007669"/>
    <property type="project" value="UniProtKB-EC"/>
</dbReference>
<dbReference type="PANTHER" id="PTHR31650:SF34">
    <property type="entry name" value="O-ACYLTRANSFERASE WSD1-LIKE ISOFORM X1"/>
    <property type="match status" value="1"/>
</dbReference>
<dbReference type="Pfam" id="PF03007">
    <property type="entry name" value="WS_DGAT_cat"/>
    <property type="match status" value="1"/>
</dbReference>
<evidence type="ECO:0000256" key="3">
    <source>
        <dbReference type="ARBA" id="ARBA00004771"/>
    </source>
</evidence>
<comment type="pathway">
    <text evidence="3">Glycerolipid metabolism; triacylglycerol biosynthesis.</text>
</comment>
<feature type="domain" description="O-acyltransferase WSD1-like N-terminal" evidence="11">
    <location>
        <begin position="73"/>
        <end position="206"/>
    </location>
</feature>
<evidence type="ECO:0000256" key="5">
    <source>
        <dbReference type="ARBA" id="ARBA00022679"/>
    </source>
</evidence>
<comment type="similarity">
    <text evidence="8">In the N-terminal section; belongs to the long-chain O-acyltransferase family.</text>
</comment>
<evidence type="ECO:0000313" key="14">
    <source>
        <dbReference type="Proteomes" id="UP000233551"/>
    </source>
</evidence>
<evidence type="ECO:0000256" key="6">
    <source>
        <dbReference type="ARBA" id="ARBA00022824"/>
    </source>
</evidence>
<evidence type="ECO:0000256" key="9">
    <source>
        <dbReference type="ARBA" id="ARBA00047604"/>
    </source>
</evidence>
<evidence type="ECO:0000259" key="11">
    <source>
        <dbReference type="Pfam" id="PF03007"/>
    </source>
</evidence>
<keyword evidence="14" id="KW-1185">Reference proteome</keyword>
<feature type="domain" description="O-acyltransferase WSD1 C-terminal" evidence="12">
    <location>
        <begin position="287"/>
        <end position="356"/>
    </location>
</feature>
<comment type="catalytic activity">
    <reaction evidence="10">
        <text>an acyl-CoA + a 1,2-diacyl-sn-glycerol = a triacyl-sn-glycerol + CoA</text>
        <dbReference type="Rhea" id="RHEA:10868"/>
        <dbReference type="ChEBI" id="CHEBI:17815"/>
        <dbReference type="ChEBI" id="CHEBI:57287"/>
        <dbReference type="ChEBI" id="CHEBI:58342"/>
        <dbReference type="ChEBI" id="CHEBI:64615"/>
        <dbReference type="EC" id="2.3.1.20"/>
    </reaction>
</comment>
<dbReference type="InterPro" id="IPR045034">
    <property type="entry name" value="O-acyltransferase_WSD1-like"/>
</dbReference>
<evidence type="ECO:0000259" key="12">
    <source>
        <dbReference type="Pfam" id="PF06974"/>
    </source>
</evidence>
<comment type="subcellular location">
    <subcellularLocation>
        <location evidence="1">Cell membrane</location>
        <topology evidence="1">Single-pass membrane protein</topology>
    </subcellularLocation>
    <subcellularLocation>
        <location evidence="2">Endoplasmic reticulum membrane</location>
    </subcellularLocation>
</comment>
<dbReference type="AlphaFoldDB" id="A0A2I0J6I6"/>
<keyword evidence="7" id="KW-0012">Acyltransferase</keyword>
<dbReference type="STRING" id="22663.A0A2I0J6I6"/>
<evidence type="ECO:0000256" key="2">
    <source>
        <dbReference type="ARBA" id="ARBA00004586"/>
    </source>
</evidence>
<dbReference type="GO" id="GO:0004144">
    <property type="term" value="F:diacylglycerol O-acyltransferase activity"/>
    <property type="evidence" value="ECO:0007669"/>
    <property type="project" value="UniProtKB-EC"/>
</dbReference>
<reference evidence="13 14" key="1">
    <citation type="submission" date="2017-11" db="EMBL/GenBank/DDBJ databases">
        <title>De-novo sequencing of pomegranate (Punica granatum L.) genome.</title>
        <authorList>
            <person name="Akparov Z."/>
            <person name="Amiraslanov A."/>
            <person name="Hajiyeva S."/>
            <person name="Abbasov M."/>
            <person name="Kaur K."/>
            <person name="Hamwieh A."/>
            <person name="Solovyev V."/>
            <person name="Salamov A."/>
            <person name="Braich B."/>
            <person name="Kosarev P."/>
            <person name="Mahmoud A."/>
            <person name="Hajiyev E."/>
            <person name="Babayeva S."/>
            <person name="Izzatullayeva V."/>
            <person name="Mammadov A."/>
            <person name="Mammadov A."/>
            <person name="Sharifova S."/>
            <person name="Ojaghi J."/>
            <person name="Eynullazada K."/>
            <person name="Bayramov B."/>
            <person name="Abdulazimova A."/>
            <person name="Shahmuradov I."/>
        </authorList>
    </citation>
    <scope>NUCLEOTIDE SEQUENCE [LARGE SCALE GENOMIC DNA]</scope>
    <source>
        <strain evidence="14">cv. AG2017</strain>
        <tissue evidence="13">Leaf</tissue>
    </source>
</reference>
<evidence type="ECO:0000256" key="8">
    <source>
        <dbReference type="ARBA" id="ARBA00024360"/>
    </source>
</evidence>
<keyword evidence="6" id="KW-0256">Endoplasmic reticulum</keyword>
<dbReference type="GO" id="GO:0019432">
    <property type="term" value="P:triglyceride biosynthetic process"/>
    <property type="evidence" value="ECO:0007669"/>
    <property type="project" value="UniProtKB-UniPathway"/>
</dbReference>
<evidence type="ECO:0000313" key="13">
    <source>
        <dbReference type="EMBL" id="PKI51316.1"/>
    </source>
</evidence>
<keyword evidence="5" id="KW-0808">Transferase</keyword>
<proteinExistence type="inferred from homology"/>
<accession>A0A2I0J6I6</accession>
<protein>
    <submittedName>
        <fullName evidence="13">Uncharacterized protein</fullName>
    </submittedName>
</protein>
<dbReference type="GO" id="GO:0005886">
    <property type="term" value="C:plasma membrane"/>
    <property type="evidence" value="ECO:0007669"/>
    <property type="project" value="UniProtKB-SubCell"/>
</dbReference>
<evidence type="ECO:0000256" key="1">
    <source>
        <dbReference type="ARBA" id="ARBA00004162"/>
    </source>
</evidence>
<comment type="catalytic activity">
    <reaction evidence="9">
        <text>a long chain fatty alcohol + a fatty acyl-CoA = a long-chain alcohol wax ester + CoA</text>
        <dbReference type="Rhea" id="RHEA:38443"/>
        <dbReference type="ChEBI" id="CHEBI:17135"/>
        <dbReference type="ChEBI" id="CHEBI:57287"/>
        <dbReference type="ChEBI" id="CHEBI:77636"/>
        <dbReference type="ChEBI" id="CHEBI:235323"/>
        <dbReference type="EC" id="2.3.1.75"/>
    </reaction>
</comment>